<evidence type="ECO:0000256" key="4">
    <source>
        <dbReference type="ARBA" id="ARBA00023242"/>
    </source>
</evidence>
<sequence length="670" mass="69792">MSTPQLLSRKTNGTTAVAQSSADSPKATKTKAPANGEKVVIRRLPPGMTEEEYHNILGDEWKLGNGKVDWFSWCSGKVSQHPSKPSLPARAYLHVSQRDQLPELLRKVQEAKWEDAKETYNDPALVAPPTVEFSVYKKIPSDKKRVDGRQGTIDQDPEFMAFLESLASPDGNKEGVTAEPEPEEEPEKTTTTPLIEYLKEKKAAKAKELAAAKIAMKHARTESLSGKGKAPATSAEEPKRRSTRDRESRSERERATERAPEKPRESVKILTKKAVAAVEAAAEAAKVAAIQKSTQSSVPSASSEAPSKSRRAGIAAAARILQRDLGLSSSNAHRKARMDAAKADADNKGGAAKGPAKENIPIASEPAPPAPPAQPASSAPPKSQPAAPSNRSRNRRRGGGEEGGKSKGDNKADKQVDTAPPAPTPAPVKPVLLLKKREAPQAQPQQSSAPATPVSATAPQFTPTTAGPSQPNTPKNAPAKQGGGGRDSKKIAGPAPSSGATRAFVKHANHSQGVTEALLKEALSAYGTVTSVDIDRKKGFAYVDFADHAGLAKAMAASPVAVAQATVQVLERKDMAAKKGGQSSGSNQGKNAAASASTAPTPAPAAAVPSSSAAPEKAAGEQPPKENRRNPRHRNKRGRDNKEKDGKEGAGGKGGGGGGGSAPAAATVSG</sequence>
<dbReference type="GO" id="GO:0003729">
    <property type="term" value="F:mRNA binding"/>
    <property type="evidence" value="ECO:0007669"/>
    <property type="project" value="TreeGrafter"/>
</dbReference>
<keyword evidence="5" id="KW-0694">RNA-binding</keyword>
<feature type="region of interest" description="Disordered" evidence="6">
    <location>
        <begin position="217"/>
        <end position="269"/>
    </location>
</feature>
<dbReference type="InterPro" id="IPR035979">
    <property type="entry name" value="RBD_domain_sf"/>
</dbReference>
<feature type="domain" description="RRM" evidence="7">
    <location>
        <begin position="501"/>
        <end position="567"/>
    </location>
</feature>
<dbReference type="AlphaFoldDB" id="A0AAN6W6D8"/>
<dbReference type="Proteomes" id="UP001302321">
    <property type="component" value="Unassembled WGS sequence"/>
</dbReference>
<proteinExistence type="inferred from homology"/>
<evidence type="ECO:0000256" key="5">
    <source>
        <dbReference type="PROSITE-ProRule" id="PRU00176"/>
    </source>
</evidence>
<feature type="compositionally biased region" description="Basic and acidic residues" evidence="6">
    <location>
        <begin position="398"/>
        <end position="416"/>
    </location>
</feature>
<dbReference type="InterPro" id="IPR005120">
    <property type="entry name" value="UPF3_dom"/>
</dbReference>
<reference evidence="8" key="1">
    <citation type="journal article" date="2023" name="Mol. Phylogenet. Evol.">
        <title>Genome-scale phylogeny and comparative genomics of the fungal order Sordariales.</title>
        <authorList>
            <person name="Hensen N."/>
            <person name="Bonometti L."/>
            <person name="Westerberg I."/>
            <person name="Brannstrom I.O."/>
            <person name="Guillou S."/>
            <person name="Cros-Aarteil S."/>
            <person name="Calhoun S."/>
            <person name="Haridas S."/>
            <person name="Kuo A."/>
            <person name="Mondo S."/>
            <person name="Pangilinan J."/>
            <person name="Riley R."/>
            <person name="LaButti K."/>
            <person name="Andreopoulos B."/>
            <person name="Lipzen A."/>
            <person name="Chen C."/>
            <person name="Yan M."/>
            <person name="Daum C."/>
            <person name="Ng V."/>
            <person name="Clum A."/>
            <person name="Steindorff A."/>
            <person name="Ohm R.A."/>
            <person name="Martin F."/>
            <person name="Silar P."/>
            <person name="Natvig D.O."/>
            <person name="Lalanne C."/>
            <person name="Gautier V."/>
            <person name="Ament-Velasquez S.L."/>
            <person name="Kruys A."/>
            <person name="Hutchinson M.I."/>
            <person name="Powell A.J."/>
            <person name="Barry K."/>
            <person name="Miller A.N."/>
            <person name="Grigoriev I.V."/>
            <person name="Debuchy R."/>
            <person name="Gladieux P."/>
            <person name="Hiltunen Thoren M."/>
            <person name="Johannesson H."/>
        </authorList>
    </citation>
    <scope>NUCLEOTIDE SEQUENCE</scope>
    <source>
        <strain evidence="8">CBS 892.96</strain>
    </source>
</reference>
<protein>
    <submittedName>
        <fullName evidence="8">Regulator of nonsense transcripts</fullName>
    </submittedName>
</protein>
<feature type="region of interest" description="Disordered" evidence="6">
    <location>
        <begin position="144"/>
        <end position="195"/>
    </location>
</feature>
<dbReference type="Gene3D" id="3.30.70.330">
    <property type="match status" value="2"/>
</dbReference>
<feature type="compositionally biased region" description="Polar residues" evidence="6">
    <location>
        <begin position="461"/>
        <end position="475"/>
    </location>
</feature>
<dbReference type="Pfam" id="PF03467">
    <property type="entry name" value="Smg4_UPF3"/>
    <property type="match status" value="1"/>
</dbReference>
<dbReference type="SUPFAM" id="SSF54928">
    <property type="entry name" value="RNA-binding domain, RBD"/>
    <property type="match status" value="2"/>
</dbReference>
<feature type="region of interest" description="Disordered" evidence="6">
    <location>
        <begin position="281"/>
        <end position="510"/>
    </location>
</feature>
<dbReference type="GO" id="GO:0045727">
    <property type="term" value="P:positive regulation of translation"/>
    <property type="evidence" value="ECO:0007669"/>
    <property type="project" value="TreeGrafter"/>
</dbReference>
<gene>
    <name evidence="8" type="ORF">QBC36DRAFT_330432</name>
</gene>
<feature type="compositionally biased region" description="Basic and acidic residues" evidence="6">
    <location>
        <begin position="638"/>
        <end position="650"/>
    </location>
</feature>
<dbReference type="Pfam" id="PF00076">
    <property type="entry name" value="RRM_1"/>
    <property type="match status" value="1"/>
</dbReference>
<comment type="subcellular location">
    <subcellularLocation>
        <location evidence="1">Nucleus</location>
    </subcellularLocation>
</comment>
<evidence type="ECO:0000256" key="1">
    <source>
        <dbReference type="ARBA" id="ARBA00004123"/>
    </source>
</evidence>
<dbReference type="CDD" id="cd00590">
    <property type="entry name" value="RRM_SF"/>
    <property type="match status" value="1"/>
</dbReference>
<dbReference type="GO" id="GO:0000184">
    <property type="term" value="P:nuclear-transcribed mRNA catabolic process, nonsense-mediated decay"/>
    <property type="evidence" value="ECO:0007669"/>
    <property type="project" value="UniProtKB-KW"/>
</dbReference>
<feature type="compositionally biased region" description="Low complexity" evidence="6">
    <location>
        <begin position="578"/>
        <end position="617"/>
    </location>
</feature>
<dbReference type="PROSITE" id="PS50102">
    <property type="entry name" value="RRM"/>
    <property type="match status" value="1"/>
</dbReference>
<feature type="compositionally biased region" description="Low complexity" evidence="6">
    <location>
        <begin position="440"/>
        <end position="460"/>
    </location>
</feature>
<reference evidence="8" key="2">
    <citation type="submission" date="2023-05" db="EMBL/GenBank/DDBJ databases">
        <authorList>
            <consortium name="Lawrence Berkeley National Laboratory"/>
            <person name="Steindorff A."/>
            <person name="Hensen N."/>
            <person name="Bonometti L."/>
            <person name="Westerberg I."/>
            <person name="Brannstrom I.O."/>
            <person name="Guillou S."/>
            <person name="Cros-Aarteil S."/>
            <person name="Calhoun S."/>
            <person name="Haridas S."/>
            <person name="Kuo A."/>
            <person name="Mondo S."/>
            <person name="Pangilinan J."/>
            <person name="Riley R."/>
            <person name="Labutti K."/>
            <person name="Andreopoulos B."/>
            <person name="Lipzen A."/>
            <person name="Chen C."/>
            <person name="Yanf M."/>
            <person name="Daum C."/>
            <person name="Ng V."/>
            <person name="Clum A."/>
            <person name="Ohm R."/>
            <person name="Martin F."/>
            <person name="Silar P."/>
            <person name="Natvig D."/>
            <person name="Lalanne C."/>
            <person name="Gautier V."/>
            <person name="Ament-Velasquez S.L."/>
            <person name="Kruys A."/>
            <person name="Hutchinson M.I."/>
            <person name="Powell A.J."/>
            <person name="Barry K."/>
            <person name="Miller A.N."/>
            <person name="Grigoriev I.V."/>
            <person name="Debuchy R."/>
            <person name="Gladieux P."/>
            <person name="Thoren M.H."/>
            <person name="Johannesson H."/>
        </authorList>
    </citation>
    <scope>NUCLEOTIDE SEQUENCE</scope>
    <source>
        <strain evidence="8">CBS 892.96</strain>
    </source>
</reference>
<feature type="region of interest" description="Disordered" evidence="6">
    <location>
        <begin position="1"/>
        <end position="37"/>
    </location>
</feature>
<dbReference type="GO" id="GO:0005737">
    <property type="term" value="C:cytoplasm"/>
    <property type="evidence" value="ECO:0007669"/>
    <property type="project" value="TreeGrafter"/>
</dbReference>
<keyword evidence="3" id="KW-0866">Nonsense-mediated mRNA decay</keyword>
<dbReference type="PANTHER" id="PTHR13112">
    <property type="entry name" value="UPF3 REGULATOR OF NONSENSE TRANSCRIPTS-LIKE PROTEIN"/>
    <property type="match status" value="1"/>
</dbReference>
<dbReference type="InterPro" id="IPR000504">
    <property type="entry name" value="RRM_dom"/>
</dbReference>
<dbReference type="SMART" id="SM00360">
    <property type="entry name" value="RRM"/>
    <property type="match status" value="1"/>
</dbReference>
<dbReference type="InterPro" id="IPR039722">
    <property type="entry name" value="Upf3"/>
</dbReference>
<dbReference type="GO" id="GO:0005730">
    <property type="term" value="C:nucleolus"/>
    <property type="evidence" value="ECO:0007669"/>
    <property type="project" value="TreeGrafter"/>
</dbReference>
<feature type="region of interest" description="Disordered" evidence="6">
    <location>
        <begin position="575"/>
        <end position="670"/>
    </location>
</feature>
<evidence type="ECO:0000313" key="8">
    <source>
        <dbReference type="EMBL" id="KAK4175880.1"/>
    </source>
</evidence>
<feature type="compositionally biased region" description="Gly residues" evidence="6">
    <location>
        <begin position="651"/>
        <end position="661"/>
    </location>
</feature>
<name>A0AAN6W6D8_9PEZI</name>
<keyword evidence="4" id="KW-0539">Nucleus</keyword>
<organism evidence="8 9">
    <name type="scientific">Triangularia setosa</name>
    <dbReference type="NCBI Taxonomy" id="2587417"/>
    <lineage>
        <taxon>Eukaryota</taxon>
        <taxon>Fungi</taxon>
        <taxon>Dikarya</taxon>
        <taxon>Ascomycota</taxon>
        <taxon>Pezizomycotina</taxon>
        <taxon>Sordariomycetes</taxon>
        <taxon>Sordariomycetidae</taxon>
        <taxon>Sordariales</taxon>
        <taxon>Podosporaceae</taxon>
        <taxon>Triangularia</taxon>
    </lineage>
</organism>
<dbReference type="CDD" id="cd12455">
    <property type="entry name" value="RRM_like_Smg4_UPF3"/>
    <property type="match status" value="1"/>
</dbReference>
<evidence type="ECO:0000256" key="3">
    <source>
        <dbReference type="ARBA" id="ARBA00023161"/>
    </source>
</evidence>
<evidence type="ECO:0000256" key="2">
    <source>
        <dbReference type="ARBA" id="ARBA00005991"/>
    </source>
</evidence>
<evidence type="ECO:0000313" key="9">
    <source>
        <dbReference type="Proteomes" id="UP001302321"/>
    </source>
</evidence>
<accession>A0AAN6W6D8</accession>
<keyword evidence="9" id="KW-1185">Reference proteome</keyword>
<feature type="compositionally biased region" description="Basic and acidic residues" evidence="6">
    <location>
        <begin position="236"/>
        <end position="267"/>
    </location>
</feature>
<dbReference type="PANTHER" id="PTHR13112:SF0">
    <property type="entry name" value="FI21285P1"/>
    <property type="match status" value="1"/>
</dbReference>
<feature type="compositionally biased region" description="Polar residues" evidence="6">
    <location>
        <begin position="1"/>
        <end position="23"/>
    </location>
</feature>
<evidence type="ECO:0000259" key="7">
    <source>
        <dbReference type="PROSITE" id="PS50102"/>
    </source>
</evidence>
<feature type="compositionally biased region" description="Low complexity" evidence="6">
    <location>
        <begin position="281"/>
        <end position="320"/>
    </location>
</feature>
<feature type="compositionally biased region" description="Basic and acidic residues" evidence="6">
    <location>
        <begin position="337"/>
        <end position="347"/>
    </location>
</feature>
<feature type="compositionally biased region" description="Low complexity" evidence="6">
    <location>
        <begin position="375"/>
        <end position="391"/>
    </location>
</feature>
<comment type="similarity">
    <text evidence="2">Belongs to the RENT3 family.</text>
</comment>
<evidence type="ECO:0000256" key="6">
    <source>
        <dbReference type="SAM" id="MobiDB-lite"/>
    </source>
</evidence>
<comment type="caution">
    <text evidence="8">The sequence shown here is derived from an EMBL/GenBank/DDBJ whole genome shotgun (WGS) entry which is preliminary data.</text>
</comment>
<dbReference type="InterPro" id="IPR012677">
    <property type="entry name" value="Nucleotide-bd_a/b_plait_sf"/>
</dbReference>
<dbReference type="EMBL" id="MU866216">
    <property type="protein sequence ID" value="KAK4175880.1"/>
    <property type="molecule type" value="Genomic_DNA"/>
</dbReference>